<dbReference type="EMBL" id="HBUF01390103">
    <property type="protein sequence ID" value="CAG6733537.1"/>
    <property type="molecule type" value="Transcribed_RNA"/>
</dbReference>
<dbReference type="PANTHER" id="PTHR21505:SF12">
    <property type="entry name" value="MADF DOMAIN-CONTAINING PROTEIN-RELATED"/>
    <property type="match status" value="1"/>
</dbReference>
<dbReference type="InterPro" id="IPR006578">
    <property type="entry name" value="MADF-dom"/>
</dbReference>
<accession>A0A8D8YS81</accession>
<dbReference type="EMBL" id="HBUF01390100">
    <property type="protein sequence ID" value="CAG6733534.1"/>
    <property type="molecule type" value="Transcribed_RNA"/>
</dbReference>
<sequence>MEEDWPKEKSLSLINSYKEHECLYKTTSKDYKNTIKKRDALHALATEFTVSVDVLEKKLKSLLAAYRREKRKEADSRTSGVGTEDVYRSKWFAYKAMDFLKDYNKPRKTRESGVSKFELFCIP</sequence>
<dbReference type="EMBL" id="HBUF01234712">
    <property type="protein sequence ID" value="CAG6674749.1"/>
    <property type="molecule type" value="Transcribed_RNA"/>
</dbReference>
<dbReference type="EMBL" id="HBUF01390102">
    <property type="protein sequence ID" value="CAG6733536.1"/>
    <property type="molecule type" value="Transcribed_RNA"/>
</dbReference>
<dbReference type="Pfam" id="PF10545">
    <property type="entry name" value="MADF_DNA_bdg"/>
    <property type="match status" value="1"/>
</dbReference>
<dbReference type="PANTHER" id="PTHR21505">
    <property type="entry name" value="MADF DOMAIN-CONTAINING PROTEIN-RELATED"/>
    <property type="match status" value="1"/>
</dbReference>
<evidence type="ECO:0000259" key="1">
    <source>
        <dbReference type="PROSITE" id="PS51029"/>
    </source>
</evidence>
<dbReference type="AlphaFoldDB" id="A0A8D8YS81"/>
<dbReference type="SMART" id="SM00595">
    <property type="entry name" value="MADF"/>
    <property type="match status" value="1"/>
</dbReference>
<evidence type="ECO:0000313" key="2">
    <source>
        <dbReference type="EMBL" id="CAG6733536.1"/>
    </source>
</evidence>
<dbReference type="EMBL" id="HBUF01390101">
    <property type="protein sequence ID" value="CAG6733535.1"/>
    <property type="molecule type" value="Transcribed_RNA"/>
</dbReference>
<protein>
    <recommendedName>
        <fullName evidence="1">MADF domain-containing protein</fullName>
    </recommendedName>
</protein>
<proteinExistence type="predicted"/>
<feature type="domain" description="MADF" evidence="1">
    <location>
        <begin position="12"/>
        <end position="105"/>
    </location>
</feature>
<reference evidence="2" key="1">
    <citation type="submission" date="2021-05" db="EMBL/GenBank/DDBJ databases">
        <authorList>
            <person name="Alioto T."/>
            <person name="Alioto T."/>
            <person name="Gomez Garrido J."/>
        </authorList>
    </citation>
    <scope>NUCLEOTIDE SEQUENCE</scope>
</reference>
<organism evidence="2">
    <name type="scientific">Cacopsylla melanoneura</name>
    <dbReference type="NCBI Taxonomy" id="428564"/>
    <lineage>
        <taxon>Eukaryota</taxon>
        <taxon>Metazoa</taxon>
        <taxon>Ecdysozoa</taxon>
        <taxon>Arthropoda</taxon>
        <taxon>Hexapoda</taxon>
        <taxon>Insecta</taxon>
        <taxon>Pterygota</taxon>
        <taxon>Neoptera</taxon>
        <taxon>Paraneoptera</taxon>
        <taxon>Hemiptera</taxon>
        <taxon>Sternorrhyncha</taxon>
        <taxon>Psylloidea</taxon>
        <taxon>Psyllidae</taxon>
        <taxon>Psyllinae</taxon>
        <taxon>Cacopsylla</taxon>
    </lineage>
</organism>
<name>A0A8D8YS81_9HEMI</name>
<dbReference type="PROSITE" id="PS51029">
    <property type="entry name" value="MADF"/>
    <property type="match status" value="1"/>
</dbReference>